<dbReference type="PANTHER" id="PTHR11717:SF7">
    <property type="entry name" value="LOW MOLECULAR WEIGHT PHOSPHOTYROSINE PROTEIN PHOSPHATASE"/>
    <property type="match status" value="1"/>
</dbReference>
<dbReference type="SUPFAM" id="SSF52788">
    <property type="entry name" value="Phosphotyrosine protein phosphatases I"/>
    <property type="match status" value="1"/>
</dbReference>
<evidence type="ECO:0000259" key="5">
    <source>
        <dbReference type="SMART" id="SM00226"/>
    </source>
</evidence>
<dbReference type="SMART" id="SM00226">
    <property type="entry name" value="LMWPc"/>
    <property type="match status" value="1"/>
</dbReference>
<reference evidence="6 7" key="1">
    <citation type="submission" date="2020-11" db="EMBL/GenBank/DDBJ databases">
        <authorList>
            <person name="Sun Q."/>
        </authorList>
    </citation>
    <scope>NUCLEOTIDE SEQUENCE [LARGE SCALE GENOMIC DNA]</scope>
    <source>
        <strain evidence="6 7">P8398</strain>
    </source>
</reference>
<dbReference type="Proteomes" id="UP000662888">
    <property type="component" value="Chromosome"/>
</dbReference>
<dbReference type="CDD" id="cd16343">
    <property type="entry name" value="LMWPTP"/>
    <property type="match status" value="1"/>
</dbReference>
<accession>A0AA48WF13</accession>
<evidence type="ECO:0000256" key="4">
    <source>
        <dbReference type="ARBA" id="ARBA00022912"/>
    </source>
</evidence>
<gene>
    <name evidence="6" type="ORF">IV454_01360</name>
</gene>
<dbReference type="InterPro" id="IPR036196">
    <property type="entry name" value="Ptyr_pPase_sf"/>
</dbReference>
<sequence length="162" mass="17881">MTKKIAILFVCMANYCRSPTAEGVFRSRAAAAGLEPFLLIDSAATSDYRTGHAPDPRSSEHAARRGIDLSGQRARQVTQADFENFDHIYAMDRQNLAMLKAACPPRFQHKIGLLMEFATRSDADVVPDPYGGEVDGFELVLDYIEDASDGLIASLRERIGRD</sequence>
<dbReference type="Pfam" id="PF01451">
    <property type="entry name" value="LMWPc"/>
    <property type="match status" value="1"/>
</dbReference>
<evidence type="ECO:0000313" key="6">
    <source>
        <dbReference type="EMBL" id="QPI50317.1"/>
    </source>
</evidence>
<dbReference type="PRINTS" id="PR00719">
    <property type="entry name" value="LMWPTPASE"/>
</dbReference>
<feature type="domain" description="Phosphotyrosine protein phosphatase I" evidence="5">
    <location>
        <begin position="5"/>
        <end position="154"/>
    </location>
</feature>
<organism evidence="6 7">
    <name type="scientific">Massilia antarctica</name>
    <dbReference type="NCBI Taxonomy" id="2765360"/>
    <lineage>
        <taxon>Bacteria</taxon>
        <taxon>Pseudomonadati</taxon>
        <taxon>Pseudomonadota</taxon>
        <taxon>Betaproteobacteria</taxon>
        <taxon>Burkholderiales</taxon>
        <taxon>Oxalobacteraceae</taxon>
        <taxon>Telluria group</taxon>
        <taxon>Massilia</taxon>
    </lineage>
</organism>
<keyword evidence="7" id="KW-1185">Reference proteome</keyword>
<dbReference type="RefSeq" id="WP_206089853.1">
    <property type="nucleotide sequence ID" value="NZ_CP065053.1"/>
</dbReference>
<protein>
    <recommendedName>
        <fullName evidence="2">protein-tyrosine-phosphatase</fullName>
        <ecNumber evidence="2">3.1.3.48</ecNumber>
    </recommendedName>
</protein>
<evidence type="ECO:0000313" key="7">
    <source>
        <dbReference type="Proteomes" id="UP000662888"/>
    </source>
</evidence>
<dbReference type="InterPro" id="IPR017867">
    <property type="entry name" value="Tyr_phospatase_low_mol_wt"/>
</dbReference>
<keyword evidence="4" id="KW-0904">Protein phosphatase</keyword>
<evidence type="ECO:0000256" key="2">
    <source>
        <dbReference type="ARBA" id="ARBA00013064"/>
    </source>
</evidence>
<dbReference type="EC" id="3.1.3.48" evidence="2"/>
<dbReference type="Gene3D" id="3.40.50.2300">
    <property type="match status" value="1"/>
</dbReference>
<dbReference type="InterPro" id="IPR023485">
    <property type="entry name" value="Ptyr_pPase"/>
</dbReference>
<dbReference type="PANTHER" id="PTHR11717">
    <property type="entry name" value="LOW MOLECULAR WEIGHT PROTEIN TYROSINE PHOSPHATASE"/>
    <property type="match status" value="1"/>
</dbReference>
<keyword evidence="3" id="KW-0378">Hydrolase</keyword>
<name>A0AA48WF13_9BURK</name>
<dbReference type="InterPro" id="IPR050438">
    <property type="entry name" value="LMW_PTPase"/>
</dbReference>
<evidence type="ECO:0000256" key="3">
    <source>
        <dbReference type="ARBA" id="ARBA00022801"/>
    </source>
</evidence>
<dbReference type="EMBL" id="CP065053">
    <property type="protein sequence ID" value="QPI50317.1"/>
    <property type="molecule type" value="Genomic_DNA"/>
</dbReference>
<comment type="similarity">
    <text evidence="1">Belongs to the low molecular weight phosphotyrosine protein phosphatase family.</text>
</comment>
<proteinExistence type="inferred from homology"/>
<evidence type="ECO:0000256" key="1">
    <source>
        <dbReference type="ARBA" id="ARBA00011063"/>
    </source>
</evidence>